<dbReference type="AlphaFoldDB" id="A0A2P2J2Z3"/>
<organism evidence="1">
    <name type="scientific">Rhizophora mucronata</name>
    <name type="common">Asiatic mangrove</name>
    <dbReference type="NCBI Taxonomy" id="61149"/>
    <lineage>
        <taxon>Eukaryota</taxon>
        <taxon>Viridiplantae</taxon>
        <taxon>Streptophyta</taxon>
        <taxon>Embryophyta</taxon>
        <taxon>Tracheophyta</taxon>
        <taxon>Spermatophyta</taxon>
        <taxon>Magnoliopsida</taxon>
        <taxon>eudicotyledons</taxon>
        <taxon>Gunneridae</taxon>
        <taxon>Pentapetalae</taxon>
        <taxon>rosids</taxon>
        <taxon>fabids</taxon>
        <taxon>Malpighiales</taxon>
        <taxon>Rhizophoraceae</taxon>
        <taxon>Rhizophora</taxon>
    </lineage>
</organism>
<sequence>MRYKRLPQGSFVSVNPSWPSQKIQYRLFFLTSCQMLLDLMKNK</sequence>
<accession>A0A2P2J2Z3</accession>
<reference evidence="1" key="1">
    <citation type="submission" date="2018-02" db="EMBL/GenBank/DDBJ databases">
        <title>Rhizophora mucronata_Transcriptome.</title>
        <authorList>
            <person name="Meera S.P."/>
            <person name="Sreeshan A."/>
            <person name="Augustine A."/>
        </authorList>
    </citation>
    <scope>NUCLEOTIDE SEQUENCE</scope>
    <source>
        <tissue evidence="1">Leaf</tissue>
    </source>
</reference>
<name>A0A2P2J2Z3_RHIMU</name>
<proteinExistence type="predicted"/>
<protein>
    <submittedName>
        <fullName evidence="1">Uncharacterized protein</fullName>
    </submittedName>
</protein>
<dbReference type="EMBL" id="GGEC01007371">
    <property type="protein sequence ID" value="MBW87854.1"/>
    <property type="molecule type" value="Transcribed_RNA"/>
</dbReference>
<evidence type="ECO:0000313" key="1">
    <source>
        <dbReference type="EMBL" id="MBW87854.1"/>
    </source>
</evidence>